<keyword evidence="3" id="KW-0479">Metal-binding</keyword>
<protein>
    <recommendedName>
        <fullName evidence="18">SNF2 family DNA-dependent ATPase domain-containing protein</fullName>
    </recommendedName>
</protein>
<keyword evidence="6" id="KW-0378">Hydrolase</keyword>
<dbReference type="Pfam" id="PF00176">
    <property type="entry name" value="SNF2-rel_dom"/>
    <property type="match status" value="1"/>
</dbReference>
<keyword evidence="7" id="KW-0347">Helicase</keyword>
<evidence type="ECO:0000313" key="16">
    <source>
        <dbReference type="EMBL" id="KZT67187.1"/>
    </source>
</evidence>
<sequence>MSTTHAFEYSKSSKAKCHGPPPCKGSPIDLGTLRYGQVNFGPYGETVEWRHWGCVTPDILQRLSTVQLERVPGFRNLRQEDQSKIRLAVGLRRIDPVDIPDTAREPSSSQTTVPGALSTPSSSQTMNTVAVTPGPSQKKRKAAFEAVAVSQPSTSQLHASQPPASQPLRRLSDRFEEEQNNGVIDVGDVHDEMYCMIKVPCVGLQYYEGLVGAGEEVRLLREPQNKFDRNAIQVMNIGGTQVGHVKREFAARLAPLLDQGLITVEGVMQEGNLRGKHYQLDMTVKIYGSGSQRSTLEPKLIWATPRQRGFPPRNGATAQVPGSASRSVGVPSSSQSAAGAAGRYGGVPGAYGGYGGHGAYGGYSGYPASTQSNYGQRASQPSPAELAAREAAARKQAEEMAKSAELRQILTSLEKVDDEGRRSSLLDTLCSVSDVLEMPEHPSPPSIKSGDLRVNLLKHQSQALQWCVGHEYPVLPKKETDKPVQFWQMKKVNGKPVYFNVATKTPQQTPPLLGRGALCADSMGLGKTLTMLALVLATKSDMPPDFSKTTLIVVPLSILSNWEKQIEDHVQPGTLTSCVYYGATRSMTPEDLKQYDIVITTYQTVTNEHGDALATSASDGGSVKKKKKVEGSLFHVSWKRIILDEGHSIRNPRTKMAKAVCALKAQRRWVLTGTPIINSPKDLGTILSFLRICHPLDNEDMYQRLVLRPLKSGDNSGAELLRAVMSHICIRRTKEMQDKDGKPLVPLPPVDITVMPVTITGKARELYDAVEELSSDRINNLVDKHGQNSAVVTSNILSLLTRLRQIALHPGLVPRNYLEQLRIVEAQEDAPVRQLSAEDRIRLQALLARGIEDNEECPICFDILRDPRITSCAHMFCLECISTIIMRDQKCPMDRRPLSLGDLIEPLPPTELTQAPIPQDDDDDDDDLDDLRTGSSAKIDQLIHLLQLTPATEKSLVFSQFTSFLDKIAEALEKAGIPYIRFDGKMSARRRQEAIARFSVPLDGSTSLSTITTEASVSQDTAVLPSRRTRRSTANTYVEGDAAIGDDDQDADYKFIDDGDDDDFIVDDDEDDDAPRKKSKGKGKKGKVKAKKQARISTAPPSKSIYLDGSAFGNEVNPKVMLISLKAGALGLNLTVANNVYLMDPWWQEGIESQAIDRCNRIGQTKPVHVYQLIAEDTVESKVIDIQEKKKKLIDHAFSGIKSKETQRMKKQARLQDLVALFGSRRGAQTENNEADNRQSTLDEWHQ</sequence>
<dbReference type="SMART" id="SM00490">
    <property type="entry name" value="HELICc"/>
    <property type="match status" value="1"/>
</dbReference>
<dbReference type="InterPro" id="IPR014001">
    <property type="entry name" value="Helicase_ATP-bd"/>
</dbReference>
<dbReference type="PANTHER" id="PTHR45626">
    <property type="entry name" value="TRANSCRIPTION TERMINATION FACTOR 2-RELATED"/>
    <property type="match status" value="1"/>
</dbReference>
<feature type="compositionally biased region" description="Acidic residues" evidence="12">
    <location>
        <begin position="919"/>
        <end position="929"/>
    </location>
</feature>
<feature type="region of interest" description="Disordered" evidence="12">
    <location>
        <begin position="98"/>
        <end position="167"/>
    </location>
</feature>
<dbReference type="PROSITE" id="PS50064">
    <property type="entry name" value="ZF_PARP_2"/>
    <property type="match status" value="1"/>
</dbReference>
<keyword evidence="10" id="KW-0539">Nucleus</keyword>
<evidence type="ECO:0000259" key="14">
    <source>
        <dbReference type="PROSITE" id="PS50089"/>
    </source>
</evidence>
<feature type="region of interest" description="Disordered" evidence="12">
    <location>
        <begin position="305"/>
        <end position="341"/>
    </location>
</feature>
<dbReference type="Gene3D" id="3.40.50.10810">
    <property type="entry name" value="Tandem AAA-ATPase domain"/>
    <property type="match status" value="1"/>
</dbReference>
<dbReference type="GO" id="GO:0008094">
    <property type="term" value="F:ATP-dependent activity, acting on DNA"/>
    <property type="evidence" value="ECO:0007669"/>
    <property type="project" value="TreeGrafter"/>
</dbReference>
<keyword evidence="4" id="KW-0547">Nucleotide-binding</keyword>
<evidence type="ECO:0000259" key="15">
    <source>
        <dbReference type="PROSITE" id="PS51192"/>
    </source>
</evidence>
<evidence type="ECO:0008006" key="18">
    <source>
        <dbReference type="Google" id="ProtNLM"/>
    </source>
</evidence>
<dbReference type="InterPro" id="IPR001841">
    <property type="entry name" value="Znf_RING"/>
</dbReference>
<evidence type="ECO:0000256" key="1">
    <source>
        <dbReference type="ARBA" id="ARBA00004123"/>
    </source>
</evidence>
<dbReference type="SMART" id="SM00487">
    <property type="entry name" value="DEXDc"/>
    <property type="match status" value="1"/>
</dbReference>
<dbReference type="Gene3D" id="3.30.70.2330">
    <property type="match status" value="1"/>
</dbReference>
<feature type="region of interest" description="Disordered" evidence="12">
    <location>
        <begin position="1022"/>
        <end position="1051"/>
    </location>
</feature>
<comment type="subcellular location">
    <subcellularLocation>
        <location evidence="1">Nucleus</location>
    </subcellularLocation>
</comment>
<feature type="region of interest" description="Disordered" evidence="12">
    <location>
        <begin position="1064"/>
        <end position="1096"/>
    </location>
</feature>
<feature type="compositionally biased region" description="Basic residues" evidence="12">
    <location>
        <begin position="1077"/>
        <end position="1094"/>
    </location>
</feature>
<feature type="compositionally biased region" description="Basic and acidic residues" evidence="12">
    <location>
        <begin position="1235"/>
        <end position="1247"/>
    </location>
</feature>
<dbReference type="GO" id="GO:0016818">
    <property type="term" value="F:hydrolase activity, acting on acid anhydrides, in phosphorus-containing anhydrides"/>
    <property type="evidence" value="ECO:0007669"/>
    <property type="project" value="InterPro"/>
</dbReference>
<dbReference type="GO" id="GO:0008270">
    <property type="term" value="F:zinc ion binding"/>
    <property type="evidence" value="ECO:0007669"/>
    <property type="project" value="UniProtKB-KW"/>
</dbReference>
<dbReference type="InterPro" id="IPR013083">
    <property type="entry name" value="Znf_RING/FYVE/PHD"/>
</dbReference>
<feature type="region of interest" description="Disordered" evidence="12">
    <location>
        <begin position="902"/>
        <end position="931"/>
    </location>
</feature>
<feature type="compositionally biased region" description="Acidic residues" evidence="12">
    <location>
        <begin position="1064"/>
        <end position="1073"/>
    </location>
</feature>
<keyword evidence="17" id="KW-1185">Reference proteome</keyword>
<dbReference type="Proteomes" id="UP000076727">
    <property type="component" value="Unassembled WGS sequence"/>
</dbReference>
<feature type="compositionally biased region" description="Polar residues" evidence="12">
    <location>
        <begin position="105"/>
        <end position="130"/>
    </location>
</feature>
<comment type="similarity">
    <text evidence="2">Belongs to the SNF2/RAD54 helicase family.</text>
</comment>
<dbReference type="InterPro" id="IPR001510">
    <property type="entry name" value="Znf_PARP"/>
</dbReference>
<dbReference type="OrthoDB" id="448448at2759"/>
<feature type="region of interest" description="Disordered" evidence="12">
    <location>
        <begin position="1226"/>
        <end position="1247"/>
    </location>
</feature>
<accession>A0A165NNQ2</accession>
<evidence type="ECO:0000313" key="17">
    <source>
        <dbReference type="Proteomes" id="UP000076727"/>
    </source>
</evidence>
<dbReference type="Pfam" id="PF00271">
    <property type="entry name" value="Helicase_C"/>
    <property type="match status" value="2"/>
</dbReference>
<evidence type="ECO:0000256" key="11">
    <source>
        <dbReference type="PROSITE-ProRule" id="PRU00175"/>
    </source>
</evidence>
<dbReference type="Gene3D" id="3.30.1740.10">
    <property type="entry name" value="Zinc finger, PARP-type"/>
    <property type="match status" value="1"/>
</dbReference>
<evidence type="ECO:0000256" key="8">
    <source>
        <dbReference type="ARBA" id="ARBA00022833"/>
    </source>
</evidence>
<evidence type="ECO:0000256" key="7">
    <source>
        <dbReference type="ARBA" id="ARBA00022806"/>
    </source>
</evidence>
<feature type="compositionally biased region" description="Low complexity" evidence="12">
    <location>
        <begin position="320"/>
        <end position="341"/>
    </location>
</feature>
<feature type="domain" description="Helicase ATP-binding" evidence="15">
    <location>
        <begin position="508"/>
        <end position="693"/>
    </location>
</feature>
<keyword evidence="5 11" id="KW-0863">Zinc-finger</keyword>
<dbReference type="GO" id="GO:0006281">
    <property type="term" value="P:DNA repair"/>
    <property type="evidence" value="ECO:0007669"/>
    <property type="project" value="TreeGrafter"/>
</dbReference>
<dbReference type="Gene3D" id="3.40.50.300">
    <property type="entry name" value="P-loop containing nucleotide triphosphate hydrolases"/>
    <property type="match status" value="1"/>
</dbReference>
<dbReference type="InterPro" id="IPR036957">
    <property type="entry name" value="Znf_PARP_sf"/>
</dbReference>
<feature type="domain" description="PARP-type" evidence="13">
    <location>
        <begin position="5"/>
        <end position="86"/>
    </location>
</feature>
<dbReference type="EMBL" id="KV429079">
    <property type="protein sequence ID" value="KZT67187.1"/>
    <property type="molecule type" value="Genomic_DNA"/>
</dbReference>
<dbReference type="InterPro" id="IPR050628">
    <property type="entry name" value="SNF2_RAD54_helicase_TF"/>
</dbReference>
<dbReference type="InterPro" id="IPR014905">
    <property type="entry name" value="HIRAN"/>
</dbReference>
<dbReference type="PROSITE" id="PS50089">
    <property type="entry name" value="ZF_RING_2"/>
    <property type="match status" value="1"/>
</dbReference>
<dbReference type="GO" id="GO:0004386">
    <property type="term" value="F:helicase activity"/>
    <property type="evidence" value="ECO:0007669"/>
    <property type="project" value="UniProtKB-KW"/>
</dbReference>
<dbReference type="InterPro" id="IPR017907">
    <property type="entry name" value="Znf_RING_CS"/>
</dbReference>
<dbReference type="GO" id="GO:0005634">
    <property type="term" value="C:nucleus"/>
    <property type="evidence" value="ECO:0007669"/>
    <property type="project" value="UniProtKB-SubCell"/>
</dbReference>
<reference evidence="16 17" key="1">
    <citation type="journal article" date="2016" name="Mol. Biol. Evol.">
        <title>Comparative Genomics of Early-Diverging Mushroom-Forming Fungi Provides Insights into the Origins of Lignocellulose Decay Capabilities.</title>
        <authorList>
            <person name="Nagy L.G."/>
            <person name="Riley R."/>
            <person name="Tritt A."/>
            <person name="Adam C."/>
            <person name="Daum C."/>
            <person name="Floudas D."/>
            <person name="Sun H."/>
            <person name="Yadav J.S."/>
            <person name="Pangilinan J."/>
            <person name="Larsson K.H."/>
            <person name="Matsuura K."/>
            <person name="Barry K."/>
            <person name="Labutti K."/>
            <person name="Kuo R."/>
            <person name="Ohm R.A."/>
            <person name="Bhattacharya S.S."/>
            <person name="Shirouzu T."/>
            <person name="Yoshinaga Y."/>
            <person name="Martin F.M."/>
            <person name="Grigoriev I.V."/>
            <person name="Hibbett D.S."/>
        </authorList>
    </citation>
    <scope>NUCLEOTIDE SEQUENCE [LARGE SCALE GENOMIC DNA]</scope>
    <source>
        <strain evidence="16 17">L-15889</strain>
    </source>
</reference>
<dbReference type="GO" id="GO:0003677">
    <property type="term" value="F:DNA binding"/>
    <property type="evidence" value="ECO:0007669"/>
    <property type="project" value="InterPro"/>
</dbReference>
<dbReference type="InterPro" id="IPR001650">
    <property type="entry name" value="Helicase_C-like"/>
</dbReference>
<dbReference type="PROSITE" id="PS51192">
    <property type="entry name" value="HELICASE_ATP_BIND_1"/>
    <property type="match status" value="1"/>
</dbReference>
<dbReference type="SMART" id="SM00910">
    <property type="entry name" value="HIRAN"/>
    <property type="match status" value="1"/>
</dbReference>
<keyword evidence="9" id="KW-0067">ATP-binding</keyword>
<dbReference type="CDD" id="cd18793">
    <property type="entry name" value="SF2_C_SNF"/>
    <property type="match status" value="1"/>
</dbReference>
<organism evidence="16 17">
    <name type="scientific">Daedalea quercina L-15889</name>
    <dbReference type="NCBI Taxonomy" id="1314783"/>
    <lineage>
        <taxon>Eukaryota</taxon>
        <taxon>Fungi</taxon>
        <taxon>Dikarya</taxon>
        <taxon>Basidiomycota</taxon>
        <taxon>Agaricomycotina</taxon>
        <taxon>Agaricomycetes</taxon>
        <taxon>Polyporales</taxon>
        <taxon>Fomitopsis</taxon>
    </lineage>
</organism>
<dbReference type="SUPFAM" id="SSF57850">
    <property type="entry name" value="RING/U-box"/>
    <property type="match status" value="1"/>
</dbReference>
<evidence type="ECO:0000259" key="13">
    <source>
        <dbReference type="PROSITE" id="PS50064"/>
    </source>
</evidence>
<dbReference type="STRING" id="1314783.A0A165NNQ2"/>
<dbReference type="PROSITE" id="PS00518">
    <property type="entry name" value="ZF_RING_1"/>
    <property type="match status" value="1"/>
</dbReference>
<feature type="domain" description="RING-type" evidence="14">
    <location>
        <begin position="857"/>
        <end position="895"/>
    </location>
</feature>
<evidence type="ECO:0000256" key="3">
    <source>
        <dbReference type="ARBA" id="ARBA00022723"/>
    </source>
</evidence>
<dbReference type="SUPFAM" id="SSF57716">
    <property type="entry name" value="Glucocorticoid receptor-like (DNA-binding domain)"/>
    <property type="match status" value="1"/>
</dbReference>
<dbReference type="InterPro" id="IPR049730">
    <property type="entry name" value="SNF2/RAD54-like_C"/>
</dbReference>
<dbReference type="PANTHER" id="PTHR45626:SF17">
    <property type="entry name" value="HELICASE-LIKE TRANSCRIPTION FACTOR"/>
    <property type="match status" value="1"/>
</dbReference>
<evidence type="ECO:0000256" key="12">
    <source>
        <dbReference type="SAM" id="MobiDB-lite"/>
    </source>
</evidence>
<dbReference type="SMART" id="SM01336">
    <property type="entry name" value="zf-PARP"/>
    <property type="match status" value="1"/>
</dbReference>
<proteinExistence type="inferred from homology"/>
<dbReference type="Pfam" id="PF08797">
    <property type="entry name" value="HIRAN"/>
    <property type="match status" value="1"/>
</dbReference>
<dbReference type="Pfam" id="PF13923">
    <property type="entry name" value="zf-C3HC4_2"/>
    <property type="match status" value="1"/>
</dbReference>
<dbReference type="GO" id="GO:0005524">
    <property type="term" value="F:ATP binding"/>
    <property type="evidence" value="ECO:0007669"/>
    <property type="project" value="UniProtKB-KW"/>
</dbReference>
<dbReference type="Pfam" id="PF00645">
    <property type="entry name" value="zf-PARP"/>
    <property type="match status" value="1"/>
</dbReference>
<evidence type="ECO:0000256" key="10">
    <source>
        <dbReference type="ARBA" id="ARBA00023242"/>
    </source>
</evidence>
<dbReference type="SMART" id="SM00184">
    <property type="entry name" value="RING"/>
    <property type="match status" value="1"/>
</dbReference>
<feature type="region of interest" description="Disordered" evidence="12">
    <location>
        <begin position="1"/>
        <end position="22"/>
    </location>
</feature>
<dbReference type="Gene3D" id="3.30.40.10">
    <property type="entry name" value="Zinc/RING finger domain, C3HC4 (zinc finger)"/>
    <property type="match status" value="1"/>
</dbReference>
<dbReference type="InterPro" id="IPR000330">
    <property type="entry name" value="SNF2_N"/>
</dbReference>
<gene>
    <name evidence="16" type="ORF">DAEQUDRAFT_407067</name>
</gene>
<evidence type="ECO:0000256" key="2">
    <source>
        <dbReference type="ARBA" id="ARBA00007025"/>
    </source>
</evidence>
<evidence type="ECO:0000256" key="9">
    <source>
        <dbReference type="ARBA" id="ARBA00022840"/>
    </source>
</evidence>
<dbReference type="AlphaFoldDB" id="A0A165NNQ2"/>
<evidence type="ECO:0000256" key="6">
    <source>
        <dbReference type="ARBA" id="ARBA00022801"/>
    </source>
</evidence>
<evidence type="ECO:0000256" key="4">
    <source>
        <dbReference type="ARBA" id="ARBA00022741"/>
    </source>
</evidence>
<dbReference type="InterPro" id="IPR038718">
    <property type="entry name" value="SNF2-like_sf"/>
</dbReference>
<dbReference type="InterPro" id="IPR027417">
    <property type="entry name" value="P-loop_NTPase"/>
</dbReference>
<keyword evidence="8" id="KW-0862">Zinc</keyword>
<feature type="compositionally biased region" description="Polar residues" evidence="12">
    <location>
        <begin position="150"/>
        <end position="163"/>
    </location>
</feature>
<evidence type="ECO:0000256" key="5">
    <source>
        <dbReference type="ARBA" id="ARBA00022771"/>
    </source>
</evidence>
<dbReference type="SUPFAM" id="SSF52540">
    <property type="entry name" value="P-loop containing nucleoside triphosphate hydrolases"/>
    <property type="match status" value="3"/>
</dbReference>
<name>A0A165NNQ2_9APHY</name>